<evidence type="ECO:0000313" key="5">
    <source>
        <dbReference type="Proteomes" id="UP001419268"/>
    </source>
</evidence>
<dbReference type="GO" id="GO:0003676">
    <property type="term" value="F:nucleic acid binding"/>
    <property type="evidence" value="ECO:0007669"/>
    <property type="project" value="InterPro"/>
</dbReference>
<dbReference type="InterPro" id="IPR025558">
    <property type="entry name" value="DUF4283"/>
</dbReference>
<dbReference type="Pfam" id="PF14111">
    <property type="entry name" value="DUF4283"/>
    <property type="match status" value="1"/>
</dbReference>
<gene>
    <name evidence="4" type="ORF">Scep_019679</name>
</gene>
<organism evidence="4 5">
    <name type="scientific">Stephania cephalantha</name>
    <dbReference type="NCBI Taxonomy" id="152367"/>
    <lineage>
        <taxon>Eukaryota</taxon>
        <taxon>Viridiplantae</taxon>
        <taxon>Streptophyta</taxon>
        <taxon>Embryophyta</taxon>
        <taxon>Tracheophyta</taxon>
        <taxon>Spermatophyta</taxon>
        <taxon>Magnoliopsida</taxon>
        <taxon>Ranunculales</taxon>
        <taxon>Menispermaceae</taxon>
        <taxon>Menispermoideae</taxon>
        <taxon>Cissampelideae</taxon>
        <taxon>Stephania</taxon>
    </lineage>
</organism>
<sequence>MRGESGRRRERGGRRWRKSQEKMEKISKTRARREGVETRRRGGGRCRGDRGGWEQREEGRRSLQRERKMEKISKTALAAMRESKLAEEGRRSVQRDRGGWEQREDARRSMQRERKMEKISKSALAARRESGPTEEGRRSVQMRLSGKECRLFGIACKLSEKSSLVRPLEGREPLDEEINADADGSLFVGEIGLGPEDVQRSIINEVDHITFTSRVRSLMEQSMQKVVMVKLLGRSIGLKMLSTRLFNHWRPVGGMKIIYAEKGFFMVKFNTQKDYLHAMLDGPWTLMGHYLLFRPWIPLFDPCEENLLVVAAWIRLPRLPYKYNHKEIMKALSETAGEYIKIDYNTQSRKRAQYARIAVILNLTKPLKASMMMDGRLQLIEYESLSVVCYRCVHFGHISDQCPLNKRRETIASKKITNVHMFVL</sequence>
<accession>A0AAP0IBC5</accession>
<evidence type="ECO:0000256" key="2">
    <source>
        <dbReference type="SAM" id="MobiDB-lite"/>
    </source>
</evidence>
<reference evidence="4 5" key="1">
    <citation type="submission" date="2024-01" db="EMBL/GenBank/DDBJ databases">
        <title>Genome assemblies of Stephania.</title>
        <authorList>
            <person name="Yang L."/>
        </authorList>
    </citation>
    <scope>NUCLEOTIDE SEQUENCE [LARGE SCALE GENOMIC DNA]</scope>
    <source>
        <strain evidence="4">JXDWG</strain>
        <tissue evidence="4">Leaf</tissue>
    </source>
</reference>
<dbReference type="Proteomes" id="UP001419268">
    <property type="component" value="Unassembled WGS sequence"/>
</dbReference>
<keyword evidence="1" id="KW-0479">Metal-binding</keyword>
<feature type="compositionally biased region" description="Basic residues" evidence="2">
    <location>
        <begin position="8"/>
        <end position="17"/>
    </location>
</feature>
<proteinExistence type="predicted"/>
<dbReference type="GO" id="GO:0008270">
    <property type="term" value="F:zinc ion binding"/>
    <property type="evidence" value="ECO:0007669"/>
    <property type="project" value="UniProtKB-KW"/>
</dbReference>
<feature type="compositionally biased region" description="Basic and acidic residues" evidence="2">
    <location>
        <begin position="81"/>
        <end position="138"/>
    </location>
</feature>
<keyword evidence="1" id="KW-0862">Zinc</keyword>
<dbReference type="AlphaFoldDB" id="A0AAP0IBC5"/>
<keyword evidence="5" id="KW-1185">Reference proteome</keyword>
<evidence type="ECO:0000259" key="3">
    <source>
        <dbReference type="PROSITE" id="PS50158"/>
    </source>
</evidence>
<evidence type="ECO:0000256" key="1">
    <source>
        <dbReference type="PROSITE-ProRule" id="PRU00047"/>
    </source>
</evidence>
<feature type="region of interest" description="Disordered" evidence="2">
    <location>
        <begin position="1"/>
        <end position="141"/>
    </location>
</feature>
<feature type="domain" description="CCHC-type" evidence="3">
    <location>
        <begin position="389"/>
        <end position="403"/>
    </location>
</feature>
<name>A0AAP0IBC5_9MAGN</name>
<dbReference type="InterPro" id="IPR001878">
    <property type="entry name" value="Znf_CCHC"/>
</dbReference>
<dbReference type="InterPro" id="IPR040256">
    <property type="entry name" value="At4g02000-like"/>
</dbReference>
<dbReference type="PROSITE" id="PS50158">
    <property type="entry name" value="ZF_CCHC"/>
    <property type="match status" value="1"/>
</dbReference>
<keyword evidence="1" id="KW-0863">Zinc-finger</keyword>
<protein>
    <recommendedName>
        <fullName evidence="3">CCHC-type domain-containing protein</fullName>
    </recommendedName>
</protein>
<comment type="caution">
    <text evidence="4">The sequence shown here is derived from an EMBL/GenBank/DDBJ whole genome shotgun (WGS) entry which is preliminary data.</text>
</comment>
<dbReference type="PANTHER" id="PTHR31286">
    <property type="entry name" value="GLYCINE-RICH CELL WALL STRUCTURAL PROTEIN 1.8-LIKE"/>
    <property type="match status" value="1"/>
</dbReference>
<dbReference type="EMBL" id="JBBNAG010000008">
    <property type="protein sequence ID" value="KAK9112160.1"/>
    <property type="molecule type" value="Genomic_DNA"/>
</dbReference>
<evidence type="ECO:0000313" key="4">
    <source>
        <dbReference type="EMBL" id="KAK9112160.1"/>
    </source>
</evidence>
<dbReference type="PANTHER" id="PTHR31286:SF99">
    <property type="entry name" value="DUF4283 DOMAIN-CONTAINING PROTEIN"/>
    <property type="match status" value="1"/>
</dbReference>
<feature type="compositionally biased region" description="Basic and acidic residues" evidence="2">
    <location>
        <begin position="18"/>
        <end position="73"/>
    </location>
</feature>